<reference evidence="3 5" key="2">
    <citation type="submission" date="2016-11" db="EMBL/GenBank/DDBJ databases">
        <authorList>
            <person name="Jaros S."/>
            <person name="Januszkiewicz K."/>
            <person name="Wedrychowicz H."/>
        </authorList>
    </citation>
    <scope>NUCLEOTIDE SEQUENCE [LARGE SCALE GENOMIC DNA]</scope>
    <source>
        <strain evidence="3">NVI 5450</strain>
    </source>
</reference>
<name>A0A1L0B1T6_9GAMM</name>
<evidence type="ECO:0000313" key="5">
    <source>
        <dbReference type="Proteomes" id="UP000183794"/>
    </source>
</evidence>
<dbReference type="Proteomes" id="UP000183794">
    <property type="component" value="Unassembled WGS sequence"/>
</dbReference>
<evidence type="ECO:0000259" key="1">
    <source>
        <dbReference type="SMART" id="SM01126"/>
    </source>
</evidence>
<dbReference type="EMBL" id="FPLJ01000047">
    <property type="protein sequence ID" value="SGY90226.1"/>
    <property type="molecule type" value="Genomic_DNA"/>
</dbReference>
<evidence type="ECO:0000313" key="3">
    <source>
        <dbReference type="EMBL" id="SGY98704.1"/>
    </source>
</evidence>
<dbReference type="NCBIfam" id="NF033547">
    <property type="entry name" value="transpos_IS1595"/>
    <property type="match status" value="1"/>
</dbReference>
<dbReference type="Proteomes" id="UP000182660">
    <property type="component" value="Unassembled WGS sequence"/>
</dbReference>
<dbReference type="EMBL" id="FPLD01000056">
    <property type="protein sequence ID" value="SGY98704.1"/>
    <property type="molecule type" value="Genomic_DNA"/>
</dbReference>
<accession>A0A1L0B1T6</accession>
<reference evidence="2 4" key="1">
    <citation type="submission" date="2016-11" db="EMBL/GenBank/DDBJ databases">
        <authorList>
            <person name="Klemetsen T."/>
        </authorList>
    </citation>
    <scope>NUCLEOTIDE SEQUENCE [LARGE SCALE GENOMIC DNA]</scope>
    <source>
        <strain evidence="2">MT 2528</strain>
    </source>
</reference>
<evidence type="ECO:0000313" key="2">
    <source>
        <dbReference type="EMBL" id="SGY90226.1"/>
    </source>
</evidence>
<dbReference type="Pfam" id="PF12762">
    <property type="entry name" value="DDE_Tnp_IS1595"/>
    <property type="match status" value="1"/>
</dbReference>
<gene>
    <name evidence="2" type="ORF">MT2528_1887</name>
    <name evidence="3" type="ORF">NVI5450_2109</name>
</gene>
<feature type="domain" description="ISXO2-like transposase" evidence="1">
    <location>
        <begin position="55"/>
        <end position="200"/>
    </location>
</feature>
<sequence length="234" mass="26781">MPLTTWFLAIYFVTQEKNGISAPELSRLLGISYNATWRLKQKLMQAMKERDDEIPLVDYVQIDDAYWGGVRRGVRGRGAKGKRPFIAAVSINDEGHPICMRFSAVDGFNKIEITRWAKAHLTPKAIVISDGLACFRAVKDAEILHLAVVTGGGPDSVEWPYFKWVNTMISNVKNSMHGTYHAINQKHLPRYLAEFCFKFNRRFNLKNMLEQLIVSSIRTAPMPQRLLKLAEVRW</sequence>
<protein>
    <recommendedName>
        <fullName evidence="1">ISXO2-like transposase domain-containing protein</fullName>
    </recommendedName>
</protein>
<keyword evidence="4" id="KW-1185">Reference proteome</keyword>
<evidence type="ECO:0000313" key="4">
    <source>
        <dbReference type="Proteomes" id="UP000182660"/>
    </source>
</evidence>
<organism evidence="3 5">
    <name type="scientific">Moritella viscosa</name>
    <dbReference type="NCBI Taxonomy" id="80854"/>
    <lineage>
        <taxon>Bacteria</taxon>
        <taxon>Pseudomonadati</taxon>
        <taxon>Pseudomonadota</taxon>
        <taxon>Gammaproteobacteria</taxon>
        <taxon>Alteromonadales</taxon>
        <taxon>Moritellaceae</taxon>
        <taxon>Moritella</taxon>
    </lineage>
</organism>
<dbReference type="AlphaFoldDB" id="A0A1L0B1T6"/>
<proteinExistence type="predicted"/>
<dbReference type="SMART" id="SM01126">
    <property type="entry name" value="DDE_Tnp_IS1595"/>
    <property type="match status" value="1"/>
</dbReference>
<dbReference type="InterPro" id="IPR024445">
    <property type="entry name" value="Tnp_ISXO2-like"/>
</dbReference>